<evidence type="ECO:0000313" key="7">
    <source>
        <dbReference type="EMBL" id="KAH7311597.1"/>
    </source>
</evidence>
<keyword evidence="3 5" id="KW-0863">Zinc-finger</keyword>
<evidence type="ECO:0000256" key="4">
    <source>
        <dbReference type="ARBA" id="ARBA00022833"/>
    </source>
</evidence>
<comment type="caution">
    <text evidence="7">The sequence shown here is derived from an EMBL/GenBank/DDBJ whole genome shotgun (WGS) entry which is preliminary data.</text>
</comment>
<keyword evidence="8" id="KW-1185">Reference proteome</keyword>
<organism evidence="7 8">
    <name type="scientific">Stachybotrys elegans</name>
    <dbReference type="NCBI Taxonomy" id="80388"/>
    <lineage>
        <taxon>Eukaryota</taxon>
        <taxon>Fungi</taxon>
        <taxon>Dikarya</taxon>
        <taxon>Ascomycota</taxon>
        <taxon>Pezizomycotina</taxon>
        <taxon>Sordariomycetes</taxon>
        <taxon>Hypocreomycetidae</taxon>
        <taxon>Hypocreales</taxon>
        <taxon>Stachybotryaceae</taxon>
        <taxon>Stachybotrys</taxon>
    </lineage>
</organism>
<keyword evidence="4" id="KW-0862">Zinc</keyword>
<proteinExistence type="predicted"/>
<feature type="domain" description="C2H2-type" evidence="6">
    <location>
        <begin position="106"/>
        <end position="133"/>
    </location>
</feature>
<evidence type="ECO:0000256" key="3">
    <source>
        <dbReference type="ARBA" id="ARBA00022771"/>
    </source>
</evidence>
<protein>
    <recommendedName>
        <fullName evidence="6">C2H2-type domain-containing protein</fullName>
    </recommendedName>
</protein>
<evidence type="ECO:0000313" key="8">
    <source>
        <dbReference type="Proteomes" id="UP000813444"/>
    </source>
</evidence>
<evidence type="ECO:0000256" key="1">
    <source>
        <dbReference type="ARBA" id="ARBA00022723"/>
    </source>
</evidence>
<dbReference type="Proteomes" id="UP000813444">
    <property type="component" value="Unassembled WGS sequence"/>
</dbReference>
<dbReference type="GO" id="GO:0000977">
    <property type="term" value="F:RNA polymerase II transcription regulatory region sequence-specific DNA binding"/>
    <property type="evidence" value="ECO:0007669"/>
    <property type="project" value="TreeGrafter"/>
</dbReference>
<dbReference type="Pfam" id="PF00096">
    <property type="entry name" value="zf-C2H2"/>
    <property type="match status" value="1"/>
</dbReference>
<accession>A0A8K0SLN5</accession>
<evidence type="ECO:0000256" key="2">
    <source>
        <dbReference type="ARBA" id="ARBA00022737"/>
    </source>
</evidence>
<evidence type="ECO:0000256" key="5">
    <source>
        <dbReference type="PROSITE-ProRule" id="PRU00042"/>
    </source>
</evidence>
<dbReference type="GO" id="GO:0005634">
    <property type="term" value="C:nucleus"/>
    <property type="evidence" value="ECO:0007669"/>
    <property type="project" value="TreeGrafter"/>
</dbReference>
<keyword evidence="1" id="KW-0479">Metal-binding</keyword>
<dbReference type="EMBL" id="JAGPNK010000011">
    <property type="protein sequence ID" value="KAH7311597.1"/>
    <property type="molecule type" value="Genomic_DNA"/>
</dbReference>
<dbReference type="InterPro" id="IPR036236">
    <property type="entry name" value="Znf_C2H2_sf"/>
</dbReference>
<dbReference type="InterPro" id="IPR013087">
    <property type="entry name" value="Znf_C2H2_type"/>
</dbReference>
<dbReference type="SUPFAM" id="SSF57667">
    <property type="entry name" value="beta-beta-alpha zinc fingers"/>
    <property type="match status" value="1"/>
</dbReference>
<dbReference type="OrthoDB" id="6105938at2759"/>
<dbReference type="Gene3D" id="3.30.160.60">
    <property type="entry name" value="Classic Zinc Finger"/>
    <property type="match status" value="1"/>
</dbReference>
<dbReference type="GO" id="GO:0000981">
    <property type="term" value="F:DNA-binding transcription factor activity, RNA polymerase II-specific"/>
    <property type="evidence" value="ECO:0007669"/>
    <property type="project" value="TreeGrafter"/>
</dbReference>
<dbReference type="SMART" id="SM00355">
    <property type="entry name" value="ZnF_C2H2"/>
    <property type="match status" value="7"/>
</dbReference>
<dbReference type="PROSITE" id="PS50157">
    <property type="entry name" value="ZINC_FINGER_C2H2_2"/>
    <property type="match status" value="1"/>
</dbReference>
<dbReference type="GO" id="GO:0008270">
    <property type="term" value="F:zinc ion binding"/>
    <property type="evidence" value="ECO:0007669"/>
    <property type="project" value="UniProtKB-KW"/>
</dbReference>
<gene>
    <name evidence="7" type="ORF">B0I35DRAFT_452787</name>
</gene>
<reference evidence="7" key="1">
    <citation type="journal article" date="2021" name="Nat. Commun.">
        <title>Genetic determinants of endophytism in the Arabidopsis root mycobiome.</title>
        <authorList>
            <person name="Mesny F."/>
            <person name="Miyauchi S."/>
            <person name="Thiergart T."/>
            <person name="Pickel B."/>
            <person name="Atanasova L."/>
            <person name="Karlsson M."/>
            <person name="Huettel B."/>
            <person name="Barry K.W."/>
            <person name="Haridas S."/>
            <person name="Chen C."/>
            <person name="Bauer D."/>
            <person name="Andreopoulos W."/>
            <person name="Pangilinan J."/>
            <person name="LaButti K."/>
            <person name="Riley R."/>
            <person name="Lipzen A."/>
            <person name="Clum A."/>
            <person name="Drula E."/>
            <person name="Henrissat B."/>
            <person name="Kohler A."/>
            <person name="Grigoriev I.V."/>
            <person name="Martin F.M."/>
            <person name="Hacquard S."/>
        </authorList>
    </citation>
    <scope>NUCLEOTIDE SEQUENCE</scope>
    <source>
        <strain evidence="7">MPI-CAGE-CH-0235</strain>
    </source>
</reference>
<keyword evidence="2" id="KW-0677">Repeat</keyword>
<dbReference type="PROSITE" id="PS00028">
    <property type="entry name" value="ZINC_FINGER_C2H2_1"/>
    <property type="match status" value="2"/>
</dbReference>
<sequence>MADCKLCNRVLGNLHGLRQHLEAVHPWDWEEHWCGRCKRCFVSPEARQQHLLKSSAHHFCDYCTADYPYQDELDLHLEDDHNVCTDCDIRFWSESALRIHNVEEHNMCDECDQYFTTPSNLKYHQQTHAQKTHCCPKCPRMFVTESAMVLHLEADTCEGGVDLFSVKATAYACYQSKKYLRKHDPDYEFQCPTCETPYRFMSALLQHAESAACSETLEHHRPLGKFLHYLFVRRL</sequence>
<dbReference type="PANTHER" id="PTHR24379:SF127">
    <property type="entry name" value="BLOODY FINGERS-RELATED"/>
    <property type="match status" value="1"/>
</dbReference>
<evidence type="ECO:0000259" key="6">
    <source>
        <dbReference type="PROSITE" id="PS50157"/>
    </source>
</evidence>
<dbReference type="AlphaFoldDB" id="A0A8K0SLN5"/>
<name>A0A8K0SLN5_9HYPO</name>
<dbReference type="PANTHER" id="PTHR24379">
    <property type="entry name" value="KRAB AND ZINC FINGER DOMAIN-CONTAINING"/>
    <property type="match status" value="1"/>
</dbReference>